<comment type="similarity">
    <text evidence="2">Belongs to the histidine acid phosphatase family.</text>
</comment>
<dbReference type="InterPro" id="IPR050645">
    <property type="entry name" value="Histidine_acid_phosphatase"/>
</dbReference>
<dbReference type="InterPro" id="IPR033379">
    <property type="entry name" value="Acid_Pase_AS"/>
</dbReference>
<evidence type="ECO:0000256" key="3">
    <source>
        <dbReference type="ARBA" id="ARBA00012646"/>
    </source>
</evidence>
<organism evidence="9 10">
    <name type="scientific">Mesorhabditis belari</name>
    <dbReference type="NCBI Taxonomy" id="2138241"/>
    <lineage>
        <taxon>Eukaryota</taxon>
        <taxon>Metazoa</taxon>
        <taxon>Ecdysozoa</taxon>
        <taxon>Nematoda</taxon>
        <taxon>Chromadorea</taxon>
        <taxon>Rhabditida</taxon>
        <taxon>Rhabditina</taxon>
        <taxon>Rhabditomorpha</taxon>
        <taxon>Rhabditoidea</taxon>
        <taxon>Rhabditidae</taxon>
        <taxon>Mesorhabditinae</taxon>
        <taxon>Mesorhabditis</taxon>
    </lineage>
</organism>
<accession>A0AAF3EDT6</accession>
<dbReference type="CDD" id="cd07061">
    <property type="entry name" value="HP_HAP_like"/>
    <property type="match status" value="1"/>
</dbReference>
<evidence type="ECO:0000313" key="9">
    <source>
        <dbReference type="Proteomes" id="UP000887575"/>
    </source>
</evidence>
<dbReference type="WBParaSite" id="MBELARI_LOCUS12105.1">
    <property type="protein sequence ID" value="MBELARI_LOCUS12105.1"/>
    <property type="gene ID" value="MBELARI_LOCUS12105"/>
</dbReference>
<dbReference type="AlphaFoldDB" id="A0AAF3EDT6"/>
<dbReference type="GO" id="GO:0003993">
    <property type="term" value="F:acid phosphatase activity"/>
    <property type="evidence" value="ECO:0007669"/>
    <property type="project" value="UniProtKB-EC"/>
</dbReference>
<keyword evidence="7" id="KW-0325">Glycoprotein</keyword>
<dbReference type="SUPFAM" id="SSF53254">
    <property type="entry name" value="Phosphoglycerate mutase-like"/>
    <property type="match status" value="1"/>
</dbReference>
<evidence type="ECO:0000256" key="8">
    <source>
        <dbReference type="SAM" id="SignalP"/>
    </source>
</evidence>
<dbReference type="EC" id="3.1.3.2" evidence="3"/>
<dbReference type="PROSITE" id="PS00616">
    <property type="entry name" value="HIS_ACID_PHOSPHAT_1"/>
    <property type="match status" value="1"/>
</dbReference>
<dbReference type="PANTHER" id="PTHR11567">
    <property type="entry name" value="ACID PHOSPHATASE-RELATED"/>
    <property type="match status" value="1"/>
</dbReference>
<keyword evidence="9" id="KW-1185">Reference proteome</keyword>
<evidence type="ECO:0000313" key="10">
    <source>
        <dbReference type="WBParaSite" id="MBELARI_LOCUS12105.1"/>
    </source>
</evidence>
<keyword evidence="4 8" id="KW-0732">Signal</keyword>
<dbReference type="Gene3D" id="3.40.50.1240">
    <property type="entry name" value="Phosphoglycerate mutase-like"/>
    <property type="match status" value="1"/>
</dbReference>
<dbReference type="InterPro" id="IPR029033">
    <property type="entry name" value="His_PPase_superfam"/>
</dbReference>
<evidence type="ECO:0000256" key="5">
    <source>
        <dbReference type="ARBA" id="ARBA00022801"/>
    </source>
</evidence>
<evidence type="ECO:0000256" key="4">
    <source>
        <dbReference type="ARBA" id="ARBA00022729"/>
    </source>
</evidence>
<keyword evidence="6" id="KW-1015">Disulfide bond</keyword>
<evidence type="ECO:0000256" key="1">
    <source>
        <dbReference type="ARBA" id="ARBA00000032"/>
    </source>
</evidence>
<feature type="chain" id="PRO_5041938133" description="acid phosphatase" evidence="8">
    <location>
        <begin position="21"/>
        <end position="398"/>
    </location>
</feature>
<dbReference type="PANTHER" id="PTHR11567:SF211">
    <property type="entry name" value="PROSTATIC ACID PHOSPHATASE"/>
    <property type="match status" value="1"/>
</dbReference>
<dbReference type="InterPro" id="IPR000560">
    <property type="entry name" value="His_Pase_clade-2"/>
</dbReference>
<name>A0AAF3EDT6_9BILA</name>
<evidence type="ECO:0000256" key="2">
    <source>
        <dbReference type="ARBA" id="ARBA00005375"/>
    </source>
</evidence>
<proteinExistence type="inferred from homology"/>
<evidence type="ECO:0000256" key="7">
    <source>
        <dbReference type="ARBA" id="ARBA00023180"/>
    </source>
</evidence>
<comment type="catalytic activity">
    <reaction evidence="1">
        <text>a phosphate monoester + H2O = an alcohol + phosphate</text>
        <dbReference type="Rhea" id="RHEA:15017"/>
        <dbReference type="ChEBI" id="CHEBI:15377"/>
        <dbReference type="ChEBI" id="CHEBI:30879"/>
        <dbReference type="ChEBI" id="CHEBI:43474"/>
        <dbReference type="ChEBI" id="CHEBI:67140"/>
        <dbReference type="EC" id="3.1.3.2"/>
    </reaction>
</comment>
<feature type="signal peptide" evidence="8">
    <location>
        <begin position="1"/>
        <end position="20"/>
    </location>
</feature>
<reference evidence="10" key="1">
    <citation type="submission" date="2024-02" db="UniProtKB">
        <authorList>
            <consortium name="WormBaseParasite"/>
        </authorList>
    </citation>
    <scope>IDENTIFICATION</scope>
</reference>
<dbReference type="Proteomes" id="UP000887575">
    <property type="component" value="Unassembled WGS sequence"/>
</dbReference>
<keyword evidence="5" id="KW-0378">Hydrolase</keyword>
<sequence length="398" mass="46301">MRKFLLLILKFCVFLRETLADPELLNVQVIFRHGARTPTVRFKAAIVPREYEKKPIGALTTRGLRQQYETGLKLKSRYIDKYRLVSKSFNQYETLVLSAMDDRCLQSAVANMAGFFSNPELGEDWPFNWMPVPIHTGTYPDRIFEPGQGCPRYTQTKDERTQLPAFKEFEEQYQEIITDFVANTGEKWRSLFELNPFVDAMVCAKEHNLTFPDWLTLERLTEARWALNKNFDYRWGHELNGERNELVVALRAGPMLKALISNFTQNSTHKYTAYSAHDSTLLAVLTALGKRTQYDILENDWPDYAATMVFELWKMDDGQLRVKFLYSYNSVDPKFHDFTNTIDGCPDEGMCPVKNIIMSLKKFIPKNMDMACAVKDQKGMLKKTLHEPRRVPHIQVFE</sequence>
<dbReference type="Pfam" id="PF00328">
    <property type="entry name" value="His_Phos_2"/>
    <property type="match status" value="1"/>
</dbReference>
<protein>
    <recommendedName>
        <fullName evidence="3">acid phosphatase</fullName>
        <ecNumber evidence="3">3.1.3.2</ecNumber>
    </recommendedName>
</protein>
<evidence type="ECO:0000256" key="6">
    <source>
        <dbReference type="ARBA" id="ARBA00023157"/>
    </source>
</evidence>